<dbReference type="AlphaFoldDB" id="A0A6L7GBE6"/>
<evidence type="ECO:0000259" key="7">
    <source>
        <dbReference type="PROSITE" id="PS50123"/>
    </source>
</evidence>
<dbReference type="SMART" id="SM00138">
    <property type="entry name" value="MeTrc"/>
    <property type="match status" value="1"/>
</dbReference>
<dbReference type="Gene3D" id="3.40.50.150">
    <property type="entry name" value="Vaccinia Virus protein VP39"/>
    <property type="match status" value="1"/>
</dbReference>
<organism evidence="8 9">
    <name type="scientific">Allopontixanthobacter confluentis</name>
    <dbReference type="NCBI Taxonomy" id="1849021"/>
    <lineage>
        <taxon>Bacteria</taxon>
        <taxon>Pseudomonadati</taxon>
        <taxon>Pseudomonadota</taxon>
        <taxon>Alphaproteobacteria</taxon>
        <taxon>Sphingomonadales</taxon>
        <taxon>Erythrobacteraceae</taxon>
        <taxon>Allopontixanthobacter</taxon>
    </lineage>
</organism>
<keyword evidence="4 8" id="KW-0808">Transferase</keyword>
<dbReference type="CDD" id="cd02440">
    <property type="entry name" value="AdoMet_MTases"/>
    <property type="match status" value="1"/>
</dbReference>
<dbReference type="PANTHER" id="PTHR24422">
    <property type="entry name" value="CHEMOTAXIS PROTEIN METHYLTRANSFERASE"/>
    <property type="match status" value="1"/>
</dbReference>
<keyword evidence="5" id="KW-0949">S-adenosyl-L-methionine</keyword>
<evidence type="ECO:0000256" key="1">
    <source>
        <dbReference type="ARBA" id="ARBA00001541"/>
    </source>
</evidence>
<evidence type="ECO:0000256" key="5">
    <source>
        <dbReference type="ARBA" id="ARBA00022691"/>
    </source>
</evidence>
<dbReference type="OrthoDB" id="9816309at2"/>
<dbReference type="InterPro" id="IPR050903">
    <property type="entry name" value="Bact_Chemotaxis_MeTrfase"/>
</dbReference>
<dbReference type="RefSeq" id="WP_160599388.1">
    <property type="nucleotide sequence ID" value="NZ_WTYU01000001.1"/>
</dbReference>
<dbReference type="EC" id="2.1.1.80" evidence="2"/>
<dbReference type="InterPro" id="IPR036804">
    <property type="entry name" value="CheR_N_sf"/>
</dbReference>
<comment type="catalytic activity">
    <reaction evidence="1">
        <text>L-glutamyl-[protein] + S-adenosyl-L-methionine = [protein]-L-glutamate 5-O-methyl ester + S-adenosyl-L-homocysteine</text>
        <dbReference type="Rhea" id="RHEA:24452"/>
        <dbReference type="Rhea" id="RHEA-COMP:10208"/>
        <dbReference type="Rhea" id="RHEA-COMP:10311"/>
        <dbReference type="ChEBI" id="CHEBI:29973"/>
        <dbReference type="ChEBI" id="CHEBI:57856"/>
        <dbReference type="ChEBI" id="CHEBI:59789"/>
        <dbReference type="ChEBI" id="CHEBI:82795"/>
        <dbReference type="EC" id="2.1.1.80"/>
    </reaction>
</comment>
<dbReference type="GO" id="GO:0008983">
    <property type="term" value="F:protein-glutamate O-methyltransferase activity"/>
    <property type="evidence" value="ECO:0007669"/>
    <property type="project" value="UniProtKB-EC"/>
</dbReference>
<dbReference type="EMBL" id="WTYU01000001">
    <property type="protein sequence ID" value="MXP13273.1"/>
    <property type="molecule type" value="Genomic_DNA"/>
</dbReference>
<accession>A0A6L7GBE6</accession>
<dbReference type="SUPFAM" id="SSF53335">
    <property type="entry name" value="S-adenosyl-L-methionine-dependent methyltransferases"/>
    <property type="match status" value="1"/>
</dbReference>
<feature type="region of interest" description="Disordered" evidence="6">
    <location>
        <begin position="278"/>
        <end position="303"/>
    </location>
</feature>
<dbReference type="SUPFAM" id="SSF47757">
    <property type="entry name" value="Chemotaxis receptor methyltransferase CheR, N-terminal domain"/>
    <property type="match status" value="1"/>
</dbReference>
<dbReference type="GO" id="GO:0032259">
    <property type="term" value="P:methylation"/>
    <property type="evidence" value="ECO:0007669"/>
    <property type="project" value="UniProtKB-KW"/>
</dbReference>
<keyword evidence="9" id="KW-1185">Reference proteome</keyword>
<evidence type="ECO:0000256" key="6">
    <source>
        <dbReference type="SAM" id="MobiDB-lite"/>
    </source>
</evidence>
<sequence>MEVSDISHKIIADLLTARSGQQLTEGRRWRVGSALSGIFRERGISNVDQLVCLLAEPSGDELAQQVVEALLNNETYFFRDRVMFELLDQQALRALAERRADTRKLAIWSAGCSTGQEALSLAMMFTEQAKRWAGWDITIHGTDVSTQAISAARNARYTQFEIQRGLGVTQMISHFEETPEGWKASPKLQKMVRFKVRNILDPPESLQRYDLVLCRNVLLYFDGPTRERAFDRLAQSMAPDGLLMLGAGETTVGRTGSFEPVKGMQGLYGRAFPNSAINQPPTRAGHSAKNAPPLMPLVGGARG</sequence>
<dbReference type="InterPro" id="IPR029063">
    <property type="entry name" value="SAM-dependent_MTases_sf"/>
</dbReference>
<dbReference type="InterPro" id="IPR000780">
    <property type="entry name" value="CheR_MeTrfase"/>
</dbReference>
<gene>
    <name evidence="8" type="ORF">GRI44_00680</name>
</gene>
<name>A0A6L7GBE6_9SPHN</name>
<feature type="domain" description="CheR-type methyltransferase" evidence="7">
    <location>
        <begin position="1"/>
        <end position="259"/>
    </location>
</feature>
<dbReference type="Pfam" id="PF01739">
    <property type="entry name" value="CheR"/>
    <property type="match status" value="1"/>
</dbReference>
<dbReference type="PROSITE" id="PS50123">
    <property type="entry name" value="CHER"/>
    <property type="match status" value="1"/>
</dbReference>
<evidence type="ECO:0000256" key="2">
    <source>
        <dbReference type="ARBA" id="ARBA00012534"/>
    </source>
</evidence>
<protein>
    <recommendedName>
        <fullName evidence="2">protein-glutamate O-methyltransferase</fullName>
        <ecNumber evidence="2">2.1.1.80</ecNumber>
    </recommendedName>
</protein>
<evidence type="ECO:0000313" key="8">
    <source>
        <dbReference type="EMBL" id="MXP13273.1"/>
    </source>
</evidence>
<comment type="caution">
    <text evidence="8">The sequence shown here is derived from an EMBL/GenBank/DDBJ whole genome shotgun (WGS) entry which is preliminary data.</text>
</comment>
<evidence type="ECO:0000256" key="4">
    <source>
        <dbReference type="ARBA" id="ARBA00022679"/>
    </source>
</evidence>
<evidence type="ECO:0000313" key="9">
    <source>
        <dbReference type="Proteomes" id="UP000473531"/>
    </source>
</evidence>
<keyword evidence="3 8" id="KW-0489">Methyltransferase</keyword>
<reference evidence="8 9" key="1">
    <citation type="submission" date="2019-12" db="EMBL/GenBank/DDBJ databases">
        <title>Genomic-based taxomic classification of the family Erythrobacteraceae.</title>
        <authorList>
            <person name="Xu L."/>
        </authorList>
    </citation>
    <scope>NUCLEOTIDE SEQUENCE [LARGE SCALE GENOMIC DNA]</scope>
    <source>
        <strain evidence="8 9">KCTC 52259</strain>
    </source>
</reference>
<dbReference type="Gene3D" id="1.10.155.10">
    <property type="entry name" value="Chemotaxis receptor methyltransferase CheR, N-terminal domain"/>
    <property type="match status" value="1"/>
</dbReference>
<evidence type="ECO:0000256" key="3">
    <source>
        <dbReference type="ARBA" id="ARBA00022603"/>
    </source>
</evidence>
<dbReference type="PANTHER" id="PTHR24422:SF21">
    <property type="entry name" value="CHEMOTAXIS PROTEIN METHYLTRANSFERASE 1"/>
    <property type="match status" value="1"/>
</dbReference>
<proteinExistence type="predicted"/>
<dbReference type="InterPro" id="IPR022642">
    <property type="entry name" value="CheR_C"/>
</dbReference>
<dbReference type="PRINTS" id="PR00996">
    <property type="entry name" value="CHERMTFRASE"/>
</dbReference>
<dbReference type="Proteomes" id="UP000473531">
    <property type="component" value="Unassembled WGS sequence"/>
</dbReference>